<dbReference type="AlphaFoldDB" id="A0A0F2LLY2"/>
<protein>
    <submittedName>
        <fullName evidence="1">Uncharacterized protein</fullName>
    </submittedName>
</protein>
<evidence type="ECO:0000313" key="1">
    <source>
        <dbReference type="EMBL" id="KJR78527.1"/>
    </source>
</evidence>
<proteinExistence type="predicted"/>
<name>A0A0F2LLY2_9CREN</name>
<comment type="caution">
    <text evidence="1">The sequence shown here is derived from an EMBL/GenBank/DDBJ whole genome shotgun (WGS) entry which is preliminary data.</text>
</comment>
<dbReference type="EMBL" id="JZWS02000004">
    <property type="protein sequence ID" value="MCL7344028.1"/>
    <property type="molecule type" value="Genomic_DNA"/>
</dbReference>
<reference evidence="2" key="2">
    <citation type="submission" date="2022-05" db="EMBL/GenBank/DDBJ databases">
        <title>Metagenome Sequencing of an Archaeal-Dominated Microbial Community from a Hot Spring at the Los Azufres Geothermal Field, Mexico.</title>
        <authorList>
            <person name="Marin-Paredes R."/>
            <person name="Martinez-Romero E."/>
            <person name="Servin-Garciduenas L.E."/>
        </authorList>
    </citation>
    <scope>NUCLEOTIDE SEQUENCE</scope>
    <source>
        <strain evidence="2">AZ1-454</strain>
    </source>
</reference>
<evidence type="ECO:0000313" key="2">
    <source>
        <dbReference type="EMBL" id="MCL7344028.1"/>
    </source>
</evidence>
<sequence length="125" mass="14299">MVRLLLDNSKSRSGKHVMRTVLFKVDGVIEEVTPKGIEVTPTYKVGKAFMVDLPSKGIFVYVTLIRNIYSRVRGKILVIKDGNPVLVLNYRKLKIKRVNGDPSLYEYVKKVIEQTKIPVKRVNLK</sequence>
<reference evidence="1" key="1">
    <citation type="submission" date="2015-03" db="EMBL/GenBank/DDBJ databases">
        <title>Metagenome Sequencing of an Archaeal-Dominated Microbial Community from a Hot Spring at the Los Azufres Geothermal Field, Mexico.</title>
        <authorList>
            <person name="Servin-Garciduenas L.E."/>
            <person name="Martinez-Romero E."/>
        </authorList>
    </citation>
    <scope>NUCLEOTIDE SEQUENCE [LARGE SCALE GENOMIC DNA]</scope>
    <source>
        <strain evidence="1">AZ1-454</strain>
    </source>
</reference>
<dbReference type="EMBL" id="JZWS01000088">
    <property type="protein sequence ID" value="KJR78527.1"/>
    <property type="molecule type" value="Genomic_DNA"/>
</dbReference>
<organism evidence="1">
    <name type="scientific">Candidatus Aramenus sulfurataquae</name>
    <dbReference type="NCBI Taxonomy" id="1326980"/>
    <lineage>
        <taxon>Archaea</taxon>
        <taxon>Thermoproteota</taxon>
        <taxon>Thermoprotei</taxon>
        <taxon>Sulfolobales</taxon>
        <taxon>Sulfolobaceae</taxon>
        <taxon>Candidatus Aramenus</taxon>
    </lineage>
</organism>
<gene>
    <name evidence="2" type="ORF">TQ35_005580</name>
    <name evidence="1" type="ORF">TQ35_06780</name>
</gene>
<accession>A0A0F2LLY2</accession>